<dbReference type="SUPFAM" id="SSF47240">
    <property type="entry name" value="Ferritin-like"/>
    <property type="match status" value="1"/>
</dbReference>
<evidence type="ECO:0000313" key="4">
    <source>
        <dbReference type="Proteomes" id="UP000315353"/>
    </source>
</evidence>
<dbReference type="PANTHER" id="PTHR30458:SF0">
    <property type="entry name" value="1,2-PHENYLACETYL-COA EPOXIDASE, SUBUNIT C"/>
    <property type="match status" value="1"/>
</dbReference>
<organism evidence="1 3">
    <name type="scientific">Corynebacterium flavescens</name>
    <dbReference type="NCBI Taxonomy" id="28028"/>
    <lineage>
        <taxon>Bacteria</taxon>
        <taxon>Bacillati</taxon>
        <taxon>Actinomycetota</taxon>
        <taxon>Actinomycetes</taxon>
        <taxon>Mycobacteriales</taxon>
        <taxon>Corynebacteriaceae</taxon>
        <taxon>Corynebacterium</taxon>
    </lineage>
</organism>
<dbReference type="InterPro" id="IPR009078">
    <property type="entry name" value="Ferritin-like_SF"/>
</dbReference>
<dbReference type="InterPro" id="IPR007814">
    <property type="entry name" value="PaaA_PaaC"/>
</dbReference>
<name>A0A1L7CPV0_CORFL</name>
<evidence type="ECO:0000313" key="3">
    <source>
        <dbReference type="Proteomes" id="UP000185479"/>
    </source>
</evidence>
<dbReference type="InterPro" id="IPR011882">
    <property type="entry name" value="PaaC"/>
</dbReference>
<dbReference type="KEGG" id="cfc:CFLV_12395"/>
<dbReference type="RefSeq" id="WP_075730775.1">
    <property type="nucleotide sequence ID" value="NZ_BJNB01000018.1"/>
</dbReference>
<dbReference type="NCBIfam" id="TIGR02158">
    <property type="entry name" value="PA_CoA_Oxy3"/>
    <property type="match status" value="1"/>
</dbReference>
<dbReference type="PIRSF" id="PIRSF037834">
    <property type="entry name" value="PA_CoA_Oase3"/>
    <property type="match status" value="1"/>
</dbReference>
<dbReference type="GeneID" id="82881462"/>
<dbReference type="EMBL" id="BJNB01000018">
    <property type="protein sequence ID" value="GEB97873.1"/>
    <property type="molecule type" value="Genomic_DNA"/>
</dbReference>
<dbReference type="Proteomes" id="UP000185479">
    <property type="component" value="Chromosome"/>
</dbReference>
<keyword evidence="3" id="KW-1185">Reference proteome</keyword>
<evidence type="ECO:0000313" key="1">
    <source>
        <dbReference type="EMBL" id="APT87870.1"/>
    </source>
</evidence>
<reference evidence="2 4" key="2">
    <citation type="submission" date="2019-06" db="EMBL/GenBank/DDBJ databases">
        <title>Whole genome shotgun sequence of Corynebacterium flavescens NBRC 14136.</title>
        <authorList>
            <person name="Hosoyama A."/>
            <person name="Uohara A."/>
            <person name="Ohji S."/>
            <person name="Ichikawa N."/>
        </authorList>
    </citation>
    <scope>NUCLEOTIDE SEQUENCE [LARGE SCALE GENOMIC DNA]</scope>
    <source>
        <strain evidence="2 4">NBRC 14136</strain>
    </source>
</reference>
<dbReference type="AlphaFoldDB" id="A0A1L7CPV0"/>
<dbReference type="STRING" id="28028.CFLV_12395"/>
<dbReference type="Proteomes" id="UP000315353">
    <property type="component" value="Unassembled WGS sequence"/>
</dbReference>
<gene>
    <name evidence="2" type="ORF">CFL01nite_13680</name>
    <name evidence="1" type="ORF">CFLV_12395</name>
</gene>
<evidence type="ECO:0000313" key="2">
    <source>
        <dbReference type="EMBL" id="GEB97873.1"/>
    </source>
</evidence>
<dbReference type="Gene3D" id="1.20.1260.10">
    <property type="match status" value="1"/>
</dbReference>
<dbReference type="Pfam" id="PF05138">
    <property type="entry name" value="PaaA_PaaC"/>
    <property type="match status" value="1"/>
</dbReference>
<accession>A0A1L7CPV0</accession>
<dbReference type="PANTHER" id="PTHR30458">
    <property type="entry name" value="PHENYLACETIC ACID DEGRADATION PROTEIN PAA"/>
    <property type="match status" value="1"/>
</dbReference>
<dbReference type="GO" id="GO:0005829">
    <property type="term" value="C:cytosol"/>
    <property type="evidence" value="ECO:0007669"/>
    <property type="project" value="TreeGrafter"/>
</dbReference>
<proteinExistence type="predicted"/>
<dbReference type="InterPro" id="IPR052703">
    <property type="entry name" value="Aromatic_CoA_ox/epox"/>
</dbReference>
<protein>
    <submittedName>
        <fullName evidence="1 2">Phenylacetate-CoA oxygenase</fullName>
    </submittedName>
</protein>
<dbReference type="OrthoDB" id="9789947at2"/>
<dbReference type="InterPro" id="IPR012347">
    <property type="entry name" value="Ferritin-like"/>
</dbReference>
<dbReference type="EMBL" id="CP009246">
    <property type="protein sequence ID" value="APT87870.1"/>
    <property type="molecule type" value="Genomic_DNA"/>
</dbReference>
<reference evidence="1 3" key="1">
    <citation type="submission" date="2014-08" db="EMBL/GenBank/DDBJ databases">
        <title>Complete genome sequence of Corynebacterium flavescens OJ8(T)(=DSM 20296(T)), isolated from cheese.</title>
        <authorList>
            <person name="Ruckert C."/>
            <person name="Albersmeier A."/>
            <person name="Winkler A."/>
            <person name="Kalinowski J."/>
        </authorList>
    </citation>
    <scope>NUCLEOTIDE SEQUENCE [LARGE SCALE GENOMIC DNA]</scope>
    <source>
        <strain evidence="1 3">OJ8</strain>
    </source>
</reference>
<dbReference type="GO" id="GO:0010124">
    <property type="term" value="P:phenylacetate catabolic process"/>
    <property type="evidence" value="ECO:0007669"/>
    <property type="project" value="InterPro"/>
</dbReference>
<sequence length="278" mass="30753">MSGFASADSATKHSQGNALTAEELAATTAQATPQVAEYATLLGDDALILSQRLGWWISRAPEMEEDIALGNIALDLLGHARFFFTYSGTATGRSEDDIAYFRNEEEFRSCRLVEQDNGDFAQTIARQLLFSHYQYGLYSALLNSTDATLTAIAAKAIREVEYHVDHANQWVLRLGLGTEESQRRMREGLNYMWPYLAELFEDLPIHEQLAQSGEAVLPSTLRADFDASIARVLDAAGLSIPDVKQARSGQRTGAFSEQRGFILAEMQSLARQHPGATW</sequence>